<sequence>MSKPIKFSHCGKRHYSEVPSSSQNLTHPPLLLITINITTLFVFLPKKTYHIFQNGIHRLRQRYWSYHPQQLVGDSFIHRWVCTCLFIFRGSSYAFLPVWATTSVMCIFAHQNPSTQFLNMMSNIGTQMKGAKLTRNHRYSPSQADVAVFKAQQSAPDATKFPHAARWYKHINSWTEDFATLPGDASKEYTTYGPEVTEATLNPAKAPAAEEEDDDEVDLFGSDDEEEDAEAVRIREERLAEYKKKKEGKTKPAAKSVVTMDVKPWDDETDMVALESSVRSLEKDGLVWGASKLVAVGYGIKKLQINLVIEDDKIGLDDLQEELATEFDEYIQSSDIAAMQKL</sequence>
<dbReference type="InterPro" id="IPR001326">
    <property type="entry name" value="Transl_elong_EF1B_B/D_CS"/>
</dbReference>
<dbReference type="SUPFAM" id="SSF54984">
    <property type="entry name" value="eEF-1beta-like"/>
    <property type="match status" value="1"/>
</dbReference>
<dbReference type="PROSITE" id="PS00824">
    <property type="entry name" value="EF1BD_1"/>
    <property type="match status" value="1"/>
</dbReference>
<protein>
    <recommendedName>
        <fullName evidence="10">Translation elongation factor EF1B beta/delta subunit guanine nucleotide exchange domain-containing protein</fullName>
    </recommendedName>
</protein>
<evidence type="ECO:0000256" key="2">
    <source>
        <dbReference type="ARBA" id="ARBA00022768"/>
    </source>
</evidence>
<evidence type="ECO:0000313" key="9">
    <source>
        <dbReference type="Proteomes" id="UP000322873"/>
    </source>
</evidence>
<evidence type="ECO:0000256" key="3">
    <source>
        <dbReference type="ARBA" id="ARBA00022917"/>
    </source>
</evidence>
<accession>A0A5M9JEK2</accession>
<dbReference type="InterPro" id="IPR036219">
    <property type="entry name" value="eEF-1beta-like_sf"/>
</dbReference>
<evidence type="ECO:0000256" key="5">
    <source>
        <dbReference type="SAM" id="MobiDB-lite"/>
    </source>
</evidence>
<dbReference type="EMBL" id="VICG01000011">
    <property type="protein sequence ID" value="KAA8567187.1"/>
    <property type="molecule type" value="Genomic_DNA"/>
</dbReference>
<dbReference type="SMART" id="SM01182">
    <property type="entry name" value="EF-1_beta_acid"/>
    <property type="match status" value="1"/>
</dbReference>
<dbReference type="Pfam" id="PF00736">
    <property type="entry name" value="EF1_GNE"/>
    <property type="match status" value="1"/>
</dbReference>
<keyword evidence="3 4" id="KW-0648">Protein biosynthesis</keyword>
<evidence type="ECO:0008006" key="10">
    <source>
        <dbReference type="Google" id="ProtNLM"/>
    </source>
</evidence>
<dbReference type="InterPro" id="IPR049720">
    <property type="entry name" value="EF1B_bsu/dsu"/>
</dbReference>
<dbReference type="CDD" id="cd00292">
    <property type="entry name" value="EF1B"/>
    <property type="match status" value="1"/>
</dbReference>
<feature type="domain" description="Translation elongation factor EF1B beta/delta subunit guanine nucleotide exchange" evidence="6">
    <location>
        <begin position="255"/>
        <end position="342"/>
    </location>
</feature>
<keyword evidence="2 4" id="KW-0251">Elongation factor</keyword>
<evidence type="ECO:0000256" key="1">
    <source>
        <dbReference type="ARBA" id="ARBA00007411"/>
    </source>
</evidence>
<dbReference type="FunFam" id="3.30.70.60:FF:000001">
    <property type="entry name" value="Elongation factor 1-beta 1 like"/>
    <property type="match status" value="1"/>
</dbReference>
<dbReference type="Gene3D" id="3.30.70.60">
    <property type="match status" value="1"/>
</dbReference>
<gene>
    <name evidence="8" type="ORF">EYC84_010243</name>
</gene>
<keyword evidence="9" id="KW-1185">Reference proteome</keyword>
<dbReference type="SMART" id="SM00888">
    <property type="entry name" value="EF1_GNE"/>
    <property type="match status" value="1"/>
</dbReference>
<dbReference type="GO" id="GO:0005853">
    <property type="term" value="C:eukaryotic translation elongation factor 1 complex"/>
    <property type="evidence" value="ECO:0007669"/>
    <property type="project" value="InterPro"/>
</dbReference>
<reference evidence="8 9" key="1">
    <citation type="submission" date="2019-06" db="EMBL/GenBank/DDBJ databases">
        <title>Genome Sequence of the Brown Rot Fungal Pathogen Monilinia fructicola.</title>
        <authorList>
            <person name="De Miccolis Angelini R.M."/>
            <person name="Landi L."/>
            <person name="Abate D."/>
            <person name="Pollastro S."/>
            <person name="Romanazzi G."/>
            <person name="Faretra F."/>
        </authorList>
    </citation>
    <scope>NUCLEOTIDE SEQUENCE [LARGE SCALE GENOMIC DNA]</scope>
    <source>
        <strain evidence="8 9">Mfrc123</strain>
    </source>
</reference>
<dbReference type="Pfam" id="PF10587">
    <property type="entry name" value="EF-1_beta_acid"/>
    <property type="match status" value="1"/>
</dbReference>
<feature type="domain" description="Elongation factor 1 beta central acidic region eukaryote" evidence="7">
    <location>
        <begin position="219"/>
        <end position="246"/>
    </location>
</feature>
<evidence type="ECO:0000313" key="8">
    <source>
        <dbReference type="EMBL" id="KAA8567187.1"/>
    </source>
</evidence>
<organism evidence="8 9">
    <name type="scientific">Monilinia fructicola</name>
    <name type="common">Brown rot fungus</name>
    <name type="synonym">Ciboria fructicola</name>
    <dbReference type="NCBI Taxonomy" id="38448"/>
    <lineage>
        <taxon>Eukaryota</taxon>
        <taxon>Fungi</taxon>
        <taxon>Dikarya</taxon>
        <taxon>Ascomycota</taxon>
        <taxon>Pezizomycotina</taxon>
        <taxon>Leotiomycetes</taxon>
        <taxon>Helotiales</taxon>
        <taxon>Sclerotiniaceae</taxon>
        <taxon>Monilinia</taxon>
    </lineage>
</organism>
<dbReference type="GO" id="GO:0005829">
    <property type="term" value="C:cytosol"/>
    <property type="evidence" value="ECO:0007669"/>
    <property type="project" value="TreeGrafter"/>
</dbReference>
<evidence type="ECO:0000259" key="6">
    <source>
        <dbReference type="SMART" id="SM00888"/>
    </source>
</evidence>
<evidence type="ECO:0000256" key="4">
    <source>
        <dbReference type="RuleBase" id="RU003791"/>
    </source>
</evidence>
<comment type="caution">
    <text evidence="8">The sequence shown here is derived from an EMBL/GenBank/DDBJ whole genome shotgun (WGS) entry which is preliminary data.</text>
</comment>
<dbReference type="InterPro" id="IPR018940">
    <property type="entry name" value="EF-1_beta_acid_region_euk"/>
</dbReference>
<dbReference type="GO" id="GO:0003746">
    <property type="term" value="F:translation elongation factor activity"/>
    <property type="evidence" value="ECO:0007669"/>
    <property type="project" value="UniProtKB-KW"/>
</dbReference>
<dbReference type="InterPro" id="IPR014038">
    <property type="entry name" value="EF1B_bsu/dsu_GNE"/>
</dbReference>
<dbReference type="PROSITE" id="PS00825">
    <property type="entry name" value="EF1BD_2"/>
    <property type="match status" value="1"/>
</dbReference>
<dbReference type="VEuPathDB" id="FungiDB:MFRU_007g02660"/>
<dbReference type="Proteomes" id="UP000322873">
    <property type="component" value="Unassembled WGS sequence"/>
</dbReference>
<comment type="similarity">
    <text evidence="1 4">Belongs to the EF-1-beta/EF-1-delta family.</text>
</comment>
<dbReference type="PANTHER" id="PTHR11595">
    <property type="entry name" value="EF-HAND AND COILED-COIL DOMAIN-CONTAINING FAMILY MEMBER"/>
    <property type="match status" value="1"/>
</dbReference>
<dbReference type="GO" id="GO:0005085">
    <property type="term" value="F:guanyl-nucleotide exchange factor activity"/>
    <property type="evidence" value="ECO:0007669"/>
    <property type="project" value="TreeGrafter"/>
</dbReference>
<proteinExistence type="inferred from homology"/>
<dbReference type="AlphaFoldDB" id="A0A5M9JEK2"/>
<feature type="region of interest" description="Disordered" evidence="5">
    <location>
        <begin position="1"/>
        <end position="23"/>
    </location>
</feature>
<name>A0A5M9JEK2_MONFR</name>
<dbReference type="InterPro" id="IPR014717">
    <property type="entry name" value="Transl_elong_EF1B/ribsomal_bS6"/>
</dbReference>
<dbReference type="PANTHER" id="PTHR11595:SF21">
    <property type="entry name" value="ELONGATION FACTOR 1-BETA"/>
    <property type="match status" value="1"/>
</dbReference>
<evidence type="ECO:0000259" key="7">
    <source>
        <dbReference type="SMART" id="SM01182"/>
    </source>
</evidence>